<dbReference type="PANTHER" id="PTHR28154">
    <property type="entry name" value="CELL WALL SYNTHESIS PROTEIN KNH1-RELATED"/>
    <property type="match status" value="1"/>
</dbReference>
<dbReference type="Proteomes" id="UP000799429">
    <property type="component" value="Unassembled WGS sequence"/>
</dbReference>
<accession>A0A9P4S516</accession>
<evidence type="ECO:0000259" key="4">
    <source>
        <dbReference type="Pfam" id="PF05390"/>
    </source>
</evidence>
<feature type="domain" description="Yeast cell wall synthesis Kre9/Knh1 C-terminal" evidence="4">
    <location>
        <begin position="172"/>
        <end position="250"/>
    </location>
</feature>
<organism evidence="6 7">
    <name type="scientific">Patellaria atrata CBS 101060</name>
    <dbReference type="NCBI Taxonomy" id="1346257"/>
    <lineage>
        <taxon>Eukaryota</taxon>
        <taxon>Fungi</taxon>
        <taxon>Dikarya</taxon>
        <taxon>Ascomycota</taxon>
        <taxon>Pezizomycotina</taxon>
        <taxon>Dothideomycetes</taxon>
        <taxon>Dothideomycetes incertae sedis</taxon>
        <taxon>Patellariales</taxon>
        <taxon>Patellariaceae</taxon>
        <taxon>Patellaria</taxon>
    </lineage>
</organism>
<gene>
    <name evidence="6" type="ORF">M501DRAFT_987714</name>
</gene>
<dbReference type="GO" id="GO:0005576">
    <property type="term" value="C:extracellular region"/>
    <property type="evidence" value="ECO:0007669"/>
    <property type="project" value="TreeGrafter"/>
</dbReference>
<dbReference type="InterPro" id="IPR045328">
    <property type="entry name" value="Kre9/Knh1"/>
</dbReference>
<feature type="signal peptide" evidence="3">
    <location>
        <begin position="1"/>
        <end position="21"/>
    </location>
</feature>
<feature type="domain" description="Yeast cell wall synthesis Kre9/Knh1-like N-terminal" evidence="5">
    <location>
        <begin position="27"/>
        <end position="130"/>
    </location>
</feature>
<protein>
    <submittedName>
        <fullName evidence="6">Beta-1,6-glucan boisynthesis protein-like protein</fullName>
    </submittedName>
</protein>
<evidence type="ECO:0000256" key="2">
    <source>
        <dbReference type="SAM" id="MobiDB-lite"/>
    </source>
</evidence>
<feature type="chain" id="PRO_5040421837" evidence="3">
    <location>
        <begin position="22"/>
        <end position="261"/>
    </location>
</feature>
<dbReference type="GO" id="GO:0006078">
    <property type="term" value="P:(1-&gt;6)-beta-D-glucan biosynthetic process"/>
    <property type="evidence" value="ECO:0007669"/>
    <property type="project" value="InterPro"/>
</dbReference>
<evidence type="ECO:0000259" key="5">
    <source>
        <dbReference type="Pfam" id="PF10342"/>
    </source>
</evidence>
<dbReference type="GO" id="GO:0042546">
    <property type="term" value="P:cell wall biogenesis"/>
    <property type="evidence" value="ECO:0007669"/>
    <property type="project" value="InterPro"/>
</dbReference>
<keyword evidence="7" id="KW-1185">Reference proteome</keyword>
<dbReference type="InterPro" id="IPR008659">
    <property type="entry name" value="Kre9/Knh1_C"/>
</dbReference>
<dbReference type="Pfam" id="PF05390">
    <property type="entry name" value="Kre9_KNH1_C"/>
    <property type="match status" value="1"/>
</dbReference>
<comment type="caution">
    <text evidence="6">The sequence shown here is derived from an EMBL/GenBank/DDBJ whole genome shotgun (WGS) entry which is preliminary data.</text>
</comment>
<evidence type="ECO:0000313" key="6">
    <source>
        <dbReference type="EMBL" id="KAF2836164.1"/>
    </source>
</evidence>
<dbReference type="PANTHER" id="PTHR28154:SF1">
    <property type="entry name" value="CELL WALL SYNTHESIS PROTEIN KNH1-RELATED"/>
    <property type="match status" value="1"/>
</dbReference>
<dbReference type="EMBL" id="MU006105">
    <property type="protein sequence ID" value="KAF2836164.1"/>
    <property type="molecule type" value="Genomic_DNA"/>
</dbReference>
<evidence type="ECO:0000256" key="3">
    <source>
        <dbReference type="SAM" id="SignalP"/>
    </source>
</evidence>
<reference evidence="6" key="1">
    <citation type="journal article" date="2020" name="Stud. Mycol.">
        <title>101 Dothideomycetes genomes: a test case for predicting lifestyles and emergence of pathogens.</title>
        <authorList>
            <person name="Haridas S."/>
            <person name="Albert R."/>
            <person name="Binder M."/>
            <person name="Bloem J."/>
            <person name="Labutti K."/>
            <person name="Salamov A."/>
            <person name="Andreopoulos B."/>
            <person name="Baker S."/>
            <person name="Barry K."/>
            <person name="Bills G."/>
            <person name="Bluhm B."/>
            <person name="Cannon C."/>
            <person name="Castanera R."/>
            <person name="Culley D."/>
            <person name="Daum C."/>
            <person name="Ezra D."/>
            <person name="Gonzalez J."/>
            <person name="Henrissat B."/>
            <person name="Kuo A."/>
            <person name="Liang C."/>
            <person name="Lipzen A."/>
            <person name="Lutzoni F."/>
            <person name="Magnuson J."/>
            <person name="Mondo S."/>
            <person name="Nolan M."/>
            <person name="Ohm R."/>
            <person name="Pangilinan J."/>
            <person name="Park H.-J."/>
            <person name="Ramirez L."/>
            <person name="Alfaro M."/>
            <person name="Sun H."/>
            <person name="Tritt A."/>
            <person name="Yoshinaga Y."/>
            <person name="Zwiers L.-H."/>
            <person name="Turgeon B."/>
            <person name="Goodwin S."/>
            <person name="Spatafora J."/>
            <person name="Crous P."/>
            <person name="Grigoriev I."/>
        </authorList>
    </citation>
    <scope>NUCLEOTIDE SEQUENCE</scope>
    <source>
        <strain evidence="6">CBS 101060</strain>
    </source>
</reference>
<dbReference type="InterPro" id="IPR018466">
    <property type="entry name" value="Kre9/Knh1-like_N"/>
</dbReference>
<name>A0A9P4S516_9PEZI</name>
<dbReference type="OrthoDB" id="2432613at2759"/>
<sequence length="261" mass="27851">MVLRSLALVFALLSYASLTLADVKFTKPKAGASILGGGSLSIEWEDSGDDPPLEDLSTYQLFLCAGGNTDVDIVQLTAITTQGDFALGNEAMGAIPAAMGGEGKNAYFLRMISVAKSGGTVTNYSPRFTLTGMTGTFAPNIIAALESVEGTKGPPTVNNVADVTASATPEEQYGVEYTMQTGLTHYAPMQKVPPTKIKKKSWSAQYPTSSVSFAKTFLPTPEPKTTFTQSNGFTHTSIENPASPAAMPEDDMQRWLNRWKD</sequence>
<keyword evidence="1 3" id="KW-0732">Signal</keyword>
<feature type="region of interest" description="Disordered" evidence="2">
    <location>
        <begin position="230"/>
        <end position="249"/>
    </location>
</feature>
<evidence type="ECO:0000256" key="1">
    <source>
        <dbReference type="ARBA" id="ARBA00022729"/>
    </source>
</evidence>
<dbReference type="GO" id="GO:0031505">
    <property type="term" value="P:fungal-type cell wall organization"/>
    <property type="evidence" value="ECO:0007669"/>
    <property type="project" value="TreeGrafter"/>
</dbReference>
<feature type="compositionally biased region" description="Polar residues" evidence="2">
    <location>
        <begin position="230"/>
        <end position="240"/>
    </location>
</feature>
<dbReference type="AlphaFoldDB" id="A0A9P4S516"/>
<dbReference type="Pfam" id="PF10342">
    <property type="entry name" value="Kre9_KNH"/>
    <property type="match status" value="1"/>
</dbReference>
<proteinExistence type="predicted"/>
<evidence type="ECO:0000313" key="7">
    <source>
        <dbReference type="Proteomes" id="UP000799429"/>
    </source>
</evidence>